<dbReference type="InterPro" id="IPR009075">
    <property type="entry name" value="AcylCo_DH/oxidase_C"/>
</dbReference>
<comment type="similarity">
    <text evidence="2">Belongs to the acyl-CoA dehydrogenase family.</text>
</comment>
<dbReference type="InterPro" id="IPR036250">
    <property type="entry name" value="AcylCo_DH-like_C"/>
</dbReference>
<protein>
    <submittedName>
        <fullName evidence="8">Acyl-CoA dehydrogenase</fullName>
    </submittedName>
</protein>
<dbReference type="InterPro" id="IPR037069">
    <property type="entry name" value="AcylCoA_DH/ox_N_sf"/>
</dbReference>
<dbReference type="GO" id="GO:0050660">
    <property type="term" value="F:flavin adenine dinucleotide binding"/>
    <property type="evidence" value="ECO:0007669"/>
    <property type="project" value="InterPro"/>
</dbReference>
<evidence type="ECO:0000256" key="5">
    <source>
        <dbReference type="ARBA" id="ARBA00023002"/>
    </source>
</evidence>
<comment type="cofactor">
    <cofactor evidence="1">
        <name>FAD</name>
        <dbReference type="ChEBI" id="CHEBI:57692"/>
    </cofactor>
</comment>
<dbReference type="InterPro" id="IPR009100">
    <property type="entry name" value="AcylCoA_DH/oxidase_NM_dom_sf"/>
</dbReference>
<dbReference type="Gene3D" id="1.20.140.10">
    <property type="entry name" value="Butyryl-CoA Dehydrogenase, subunit A, domain 3"/>
    <property type="match status" value="1"/>
</dbReference>
<dbReference type="InterPro" id="IPR013786">
    <property type="entry name" value="AcylCoA_DH/ox_N"/>
</dbReference>
<keyword evidence="4" id="KW-0274">FAD</keyword>
<sequence>MLDTNKKLTITFGEEQEQLLDIATSFARDKFPMDKARARIAAAEDFDRAVWDEMASLGWLGIAVPEEFGGSGLGLAEVVTIAEPLGRNLAGTPFVSTTLVAQALLKAGTAAQKQEWLPKICEGTIGALAIVEPHGDWNLAHLDVKATEAGDTLALSGTKTFVTDAASAGLVIISVSLGGGPALVLLDKAALGKASLEKEIVIDETRRSYRLKLDGVTVPRANLLDQAQTAAALKHIDEAACLLLAAEACGGTSGVIDVVVEYLKTRKQFDRYIGSYQALKHPTVDALLALEAARSHLYFAAGVFGQGEEGEIAVRMAKALSSDALAFASDRAIQFHGGFGFTYDCDAQLFRRRGVWCEVQHGDAAYHRRKLADLIF</sequence>
<evidence type="ECO:0000256" key="4">
    <source>
        <dbReference type="ARBA" id="ARBA00022827"/>
    </source>
</evidence>
<evidence type="ECO:0000313" key="8">
    <source>
        <dbReference type="EMBL" id="KAB7742141.1"/>
    </source>
</evidence>
<dbReference type="Gene3D" id="2.40.110.10">
    <property type="entry name" value="Butyryl-CoA Dehydrogenase, subunit A, domain 2"/>
    <property type="match status" value="1"/>
</dbReference>
<dbReference type="Proteomes" id="UP000468901">
    <property type="component" value="Unassembled WGS sequence"/>
</dbReference>
<proteinExistence type="inferred from homology"/>
<evidence type="ECO:0000259" key="6">
    <source>
        <dbReference type="Pfam" id="PF00441"/>
    </source>
</evidence>
<reference evidence="8 9" key="1">
    <citation type="submission" date="2019-09" db="EMBL/GenBank/DDBJ databases">
        <title>Parvibaculum sedimenti sp. nov., isolated from sediment.</title>
        <authorList>
            <person name="Wang Y."/>
        </authorList>
    </citation>
    <scope>NUCLEOTIDE SEQUENCE [LARGE SCALE GENOMIC DNA]</scope>
    <source>
        <strain evidence="8 9">HXT-9</strain>
    </source>
</reference>
<dbReference type="Pfam" id="PF00441">
    <property type="entry name" value="Acyl-CoA_dh_1"/>
    <property type="match status" value="1"/>
</dbReference>
<keyword evidence="9" id="KW-1185">Reference proteome</keyword>
<dbReference type="RefSeq" id="WP_152214563.1">
    <property type="nucleotide sequence ID" value="NZ_WESC01000002.1"/>
</dbReference>
<evidence type="ECO:0000256" key="2">
    <source>
        <dbReference type="ARBA" id="ARBA00009347"/>
    </source>
</evidence>
<organism evidence="8 9">
    <name type="scientific">Parvibaculum sedimenti</name>
    <dbReference type="NCBI Taxonomy" id="2608632"/>
    <lineage>
        <taxon>Bacteria</taxon>
        <taxon>Pseudomonadati</taxon>
        <taxon>Pseudomonadota</taxon>
        <taxon>Alphaproteobacteria</taxon>
        <taxon>Hyphomicrobiales</taxon>
        <taxon>Parvibaculaceae</taxon>
        <taxon>Parvibaculum</taxon>
    </lineage>
</organism>
<gene>
    <name evidence="8" type="ORF">F2P47_02385</name>
</gene>
<dbReference type="InterPro" id="IPR046373">
    <property type="entry name" value="Acyl-CoA_Oxase/DH_mid-dom_sf"/>
</dbReference>
<dbReference type="SUPFAM" id="SSF56645">
    <property type="entry name" value="Acyl-CoA dehydrogenase NM domain-like"/>
    <property type="match status" value="1"/>
</dbReference>
<dbReference type="EMBL" id="WESC01000002">
    <property type="protein sequence ID" value="KAB7742141.1"/>
    <property type="molecule type" value="Genomic_DNA"/>
</dbReference>
<evidence type="ECO:0000256" key="1">
    <source>
        <dbReference type="ARBA" id="ARBA00001974"/>
    </source>
</evidence>
<feature type="domain" description="Acyl-CoA dehydrogenase/oxidase N-terminal" evidence="7">
    <location>
        <begin position="14"/>
        <end position="123"/>
    </location>
</feature>
<keyword evidence="3" id="KW-0285">Flavoprotein</keyword>
<dbReference type="GO" id="GO:0003995">
    <property type="term" value="F:acyl-CoA dehydrogenase activity"/>
    <property type="evidence" value="ECO:0007669"/>
    <property type="project" value="TreeGrafter"/>
</dbReference>
<dbReference type="SUPFAM" id="SSF47203">
    <property type="entry name" value="Acyl-CoA dehydrogenase C-terminal domain-like"/>
    <property type="match status" value="1"/>
</dbReference>
<evidence type="ECO:0000313" key="9">
    <source>
        <dbReference type="Proteomes" id="UP000468901"/>
    </source>
</evidence>
<feature type="domain" description="Acyl-CoA dehydrogenase/oxidase C-terminal" evidence="6">
    <location>
        <begin position="242"/>
        <end position="366"/>
    </location>
</feature>
<dbReference type="PANTHER" id="PTHR43884">
    <property type="entry name" value="ACYL-COA DEHYDROGENASE"/>
    <property type="match status" value="1"/>
</dbReference>
<accession>A0A6N6VQQ1</accession>
<evidence type="ECO:0000256" key="3">
    <source>
        <dbReference type="ARBA" id="ARBA00022630"/>
    </source>
</evidence>
<keyword evidence="5" id="KW-0560">Oxidoreductase</keyword>
<dbReference type="PANTHER" id="PTHR43884:SF20">
    <property type="entry name" value="ACYL-COA DEHYDROGENASE FADE28"/>
    <property type="match status" value="1"/>
</dbReference>
<evidence type="ECO:0000259" key="7">
    <source>
        <dbReference type="Pfam" id="PF02771"/>
    </source>
</evidence>
<dbReference type="Pfam" id="PF02771">
    <property type="entry name" value="Acyl-CoA_dh_N"/>
    <property type="match status" value="1"/>
</dbReference>
<dbReference type="Gene3D" id="1.10.540.10">
    <property type="entry name" value="Acyl-CoA dehydrogenase/oxidase, N-terminal domain"/>
    <property type="match status" value="1"/>
</dbReference>
<comment type="caution">
    <text evidence="8">The sequence shown here is derived from an EMBL/GenBank/DDBJ whole genome shotgun (WGS) entry which is preliminary data.</text>
</comment>
<name>A0A6N6VQQ1_9HYPH</name>
<dbReference type="AlphaFoldDB" id="A0A6N6VQQ1"/>